<reference evidence="2 3" key="1">
    <citation type="submission" date="2017-06" db="EMBL/GenBank/DDBJ databases">
        <authorList>
            <person name="Kim H.J."/>
            <person name="Triplett B.A."/>
        </authorList>
    </citation>
    <scope>NUCLEOTIDE SEQUENCE [LARGE SCALE GENOMIC DNA]</scope>
    <source>
        <strain evidence="2 3">DSM 13116</strain>
    </source>
</reference>
<organism evidence="2 3">
    <name type="scientific">Humidesulfovibrio mexicanus</name>
    <dbReference type="NCBI Taxonomy" id="147047"/>
    <lineage>
        <taxon>Bacteria</taxon>
        <taxon>Pseudomonadati</taxon>
        <taxon>Thermodesulfobacteriota</taxon>
        <taxon>Desulfovibrionia</taxon>
        <taxon>Desulfovibrionales</taxon>
        <taxon>Desulfovibrionaceae</taxon>
        <taxon>Humidesulfovibrio</taxon>
    </lineage>
</organism>
<evidence type="ECO:0000313" key="2">
    <source>
        <dbReference type="EMBL" id="SNR95403.1"/>
    </source>
</evidence>
<evidence type="ECO:0000256" key="1">
    <source>
        <dbReference type="SAM" id="MobiDB-lite"/>
    </source>
</evidence>
<dbReference type="InterPro" id="IPR006522">
    <property type="entry name" value="Phage_virion_morphogenesis"/>
</dbReference>
<accession>A0A239AKF7</accession>
<evidence type="ECO:0000313" key="3">
    <source>
        <dbReference type="Proteomes" id="UP000198324"/>
    </source>
</evidence>
<dbReference type="Pfam" id="PF05069">
    <property type="entry name" value="Phage_tail_S"/>
    <property type="match status" value="1"/>
</dbReference>
<keyword evidence="3" id="KW-1185">Reference proteome</keyword>
<dbReference type="OrthoDB" id="2081253at2"/>
<dbReference type="EMBL" id="FZOC01000004">
    <property type="protein sequence ID" value="SNR95403.1"/>
    <property type="molecule type" value="Genomic_DNA"/>
</dbReference>
<dbReference type="NCBIfam" id="TIGR01635">
    <property type="entry name" value="tail_comp_S"/>
    <property type="match status" value="1"/>
</dbReference>
<proteinExistence type="predicted"/>
<dbReference type="Proteomes" id="UP000198324">
    <property type="component" value="Unassembled WGS sequence"/>
</dbReference>
<protein>
    <submittedName>
        <fullName evidence="2">Phage virion morphogenesis (Putative tail completion) protein</fullName>
    </submittedName>
</protein>
<dbReference type="RefSeq" id="WP_089274239.1">
    <property type="nucleotide sequence ID" value="NZ_FZOC01000004.1"/>
</dbReference>
<sequence>MIEIEVNIDIVKAGLTRLARLGEDMSPLTRDLAEVLKGGVDRAFADEEDPATGEKWRPLSPATLARRAKAGHTGAILQVSGQLAASIQTEHGPHFAAVGTNKVYAGTHQRGAKKGSFGQAKRGTRGAGRRNARNYTARGGATVGGWLSGRARGGSMPLPWGDIPARPFLGIGKPEEAEIEESVRRAVRSALEGA</sequence>
<gene>
    <name evidence="2" type="ORF">SAMN04488503_2005</name>
</gene>
<dbReference type="AlphaFoldDB" id="A0A239AKF7"/>
<name>A0A239AKF7_9BACT</name>
<feature type="compositionally biased region" description="Basic residues" evidence="1">
    <location>
        <begin position="122"/>
        <end position="131"/>
    </location>
</feature>
<feature type="region of interest" description="Disordered" evidence="1">
    <location>
        <begin position="109"/>
        <end position="131"/>
    </location>
</feature>